<dbReference type="SUPFAM" id="SSF46894">
    <property type="entry name" value="C-terminal effector domain of the bipartite response regulators"/>
    <property type="match status" value="1"/>
</dbReference>
<dbReference type="InterPro" id="IPR016032">
    <property type="entry name" value="Sig_transdc_resp-reg_C-effctor"/>
</dbReference>
<dbReference type="SUPFAM" id="SSF75516">
    <property type="entry name" value="Pheromone-binding domain of LuxR-like quorum-sensing transcription factors"/>
    <property type="match status" value="1"/>
</dbReference>
<dbReference type="Pfam" id="PF03472">
    <property type="entry name" value="Autoind_bind"/>
    <property type="match status" value="1"/>
</dbReference>
<dbReference type="SMART" id="SM00421">
    <property type="entry name" value="HTH_LUXR"/>
    <property type="match status" value="1"/>
</dbReference>
<dbReference type="CDD" id="cd06170">
    <property type="entry name" value="LuxR_C_like"/>
    <property type="match status" value="1"/>
</dbReference>
<dbReference type="EMBL" id="UFSM01000002">
    <property type="protein sequence ID" value="SUY28259.1"/>
    <property type="molecule type" value="Genomic_DNA"/>
</dbReference>
<dbReference type="Pfam" id="PF00196">
    <property type="entry name" value="GerE"/>
    <property type="match status" value="1"/>
</dbReference>
<dbReference type="OrthoDB" id="3170288at2"/>
<dbReference type="PROSITE" id="PS50043">
    <property type="entry name" value="HTH_LUXR_2"/>
    <property type="match status" value="1"/>
</dbReference>
<keyword evidence="2" id="KW-0238">DNA-binding</keyword>
<dbReference type="InterPro" id="IPR005143">
    <property type="entry name" value="TF_LuxR_autoind-bd_dom"/>
</dbReference>
<dbReference type="InterPro" id="IPR036693">
    <property type="entry name" value="TF_LuxR_autoind-bd_dom_sf"/>
</dbReference>
<organism evidence="5 6">
    <name type="scientific">Aminobacter aminovorans</name>
    <name type="common">Chelatobacter heintzii</name>
    <dbReference type="NCBI Taxonomy" id="83263"/>
    <lineage>
        <taxon>Bacteria</taxon>
        <taxon>Pseudomonadati</taxon>
        <taxon>Pseudomonadota</taxon>
        <taxon>Alphaproteobacteria</taxon>
        <taxon>Hyphomicrobiales</taxon>
        <taxon>Phyllobacteriaceae</taxon>
        <taxon>Aminobacter</taxon>
    </lineage>
</organism>
<reference evidence="5 6" key="1">
    <citation type="submission" date="2018-06" db="EMBL/GenBank/DDBJ databases">
        <authorList>
            <consortium name="Pathogen Informatics"/>
            <person name="Doyle S."/>
        </authorList>
    </citation>
    <scope>NUCLEOTIDE SEQUENCE [LARGE SCALE GENOMIC DNA]</scope>
    <source>
        <strain evidence="5 6">NCTC10684</strain>
    </source>
</reference>
<dbReference type="Gene3D" id="3.30.450.80">
    <property type="entry name" value="Transcription factor LuxR-like, autoinducer-binding domain"/>
    <property type="match status" value="1"/>
</dbReference>
<keyword evidence="1" id="KW-0805">Transcription regulation</keyword>
<dbReference type="GO" id="GO:0006355">
    <property type="term" value="P:regulation of DNA-templated transcription"/>
    <property type="evidence" value="ECO:0007669"/>
    <property type="project" value="InterPro"/>
</dbReference>
<evidence type="ECO:0000313" key="6">
    <source>
        <dbReference type="Proteomes" id="UP000254701"/>
    </source>
</evidence>
<keyword evidence="3" id="KW-0804">Transcription</keyword>
<evidence type="ECO:0000313" key="5">
    <source>
        <dbReference type="EMBL" id="SUY28259.1"/>
    </source>
</evidence>
<evidence type="ECO:0000256" key="2">
    <source>
        <dbReference type="ARBA" id="ARBA00023125"/>
    </source>
</evidence>
<accession>A0A381IL97</accession>
<dbReference type="RefSeq" id="WP_115734310.1">
    <property type="nucleotide sequence ID" value="NZ_BAAAVY010000009.1"/>
</dbReference>
<proteinExistence type="predicted"/>
<dbReference type="Gene3D" id="1.10.10.10">
    <property type="entry name" value="Winged helix-like DNA-binding domain superfamily/Winged helix DNA-binding domain"/>
    <property type="match status" value="1"/>
</dbReference>
<sequence>MDGQITSLIDALDTSNDQRSIRSALKSFSVACGFERFAYFEITSKDISTLNSYPPEWQHDYLQSQFARIDPVVTMAKRLMQMFAWSAQDWPSRYLTTEEKRFRSMAKQYGLRSGLTIPVQGSYGSILMLSLTSAQATNPTIGSVARAEQAVLYIHHRLRAIADTELMSCSLRLSSQEAVCLKWAAKGKYMREISLITNLQYRTVQFYLDNARKKLDATNLVQAVSIAKDKRII</sequence>
<dbReference type="AlphaFoldDB" id="A0A381IL97"/>
<dbReference type="InterPro" id="IPR036388">
    <property type="entry name" value="WH-like_DNA-bd_sf"/>
</dbReference>
<dbReference type="InterPro" id="IPR000792">
    <property type="entry name" value="Tscrpt_reg_LuxR_C"/>
</dbReference>
<evidence type="ECO:0000256" key="1">
    <source>
        <dbReference type="ARBA" id="ARBA00023015"/>
    </source>
</evidence>
<dbReference type="Proteomes" id="UP000254701">
    <property type="component" value="Unassembled WGS sequence"/>
</dbReference>
<feature type="domain" description="HTH luxR-type" evidence="4">
    <location>
        <begin position="166"/>
        <end position="231"/>
    </location>
</feature>
<evidence type="ECO:0000259" key="4">
    <source>
        <dbReference type="PROSITE" id="PS50043"/>
    </source>
</evidence>
<protein>
    <submittedName>
        <fullName evidence="5">Probable transcriptional activator protein traR</fullName>
    </submittedName>
</protein>
<name>A0A381IL97_AMIAI</name>
<gene>
    <name evidence="5" type="primary">traR</name>
    <name evidence="5" type="ORF">NCTC10684_05055</name>
</gene>
<evidence type="ECO:0000256" key="3">
    <source>
        <dbReference type="ARBA" id="ARBA00023163"/>
    </source>
</evidence>
<dbReference type="GO" id="GO:0003677">
    <property type="term" value="F:DNA binding"/>
    <property type="evidence" value="ECO:0007669"/>
    <property type="project" value="UniProtKB-KW"/>
</dbReference>